<dbReference type="AlphaFoldDB" id="A0A261EZP3"/>
<proteinExistence type="predicted"/>
<keyword evidence="2" id="KW-0472">Membrane</keyword>
<name>A0A261EZP3_9BIFI</name>
<dbReference type="Proteomes" id="UP000216725">
    <property type="component" value="Unassembled WGS sequence"/>
</dbReference>
<dbReference type="RefSeq" id="WP_143516304.1">
    <property type="nucleotide sequence ID" value="NZ_MWWR01000004.1"/>
</dbReference>
<evidence type="ECO:0000313" key="3">
    <source>
        <dbReference type="EMBL" id="OZG52298.1"/>
    </source>
</evidence>
<evidence type="ECO:0000256" key="2">
    <source>
        <dbReference type="SAM" id="Phobius"/>
    </source>
</evidence>
<protein>
    <submittedName>
        <fullName evidence="3">Uncharacterized protein</fullName>
    </submittedName>
</protein>
<keyword evidence="4" id="KW-1185">Reference proteome</keyword>
<keyword evidence="2" id="KW-1133">Transmembrane helix</keyword>
<accession>A0A261EZP3</accession>
<sequence>MDFPPPASPRHRVRRIVIAIVVIAIIYAVAWGAAYARLGGLDDDNNAVFTDASVAYGIAQTLQEQLEACPAAAGSSAFDDGENPLDSRPESLSSHISPAVWSMVAQNRRIQAVTSRNLAAEARLSAYSASLLETMHANGCRIHVEESVTSFNGAADTIAFDNGAADGSEDGR</sequence>
<keyword evidence="2" id="KW-0812">Transmembrane</keyword>
<feature type="transmembrane region" description="Helical" evidence="2">
    <location>
        <begin position="16"/>
        <end position="36"/>
    </location>
</feature>
<evidence type="ECO:0000256" key="1">
    <source>
        <dbReference type="SAM" id="MobiDB-lite"/>
    </source>
</evidence>
<gene>
    <name evidence="3" type="ORF">PSRA_0487</name>
</gene>
<evidence type="ECO:0000313" key="4">
    <source>
        <dbReference type="Proteomes" id="UP000216725"/>
    </source>
</evidence>
<organism evidence="3 4">
    <name type="scientific">Pseudoscardovia radai</name>
    <dbReference type="NCBI Taxonomy" id="987066"/>
    <lineage>
        <taxon>Bacteria</taxon>
        <taxon>Bacillati</taxon>
        <taxon>Actinomycetota</taxon>
        <taxon>Actinomycetes</taxon>
        <taxon>Bifidobacteriales</taxon>
        <taxon>Bifidobacteriaceae</taxon>
        <taxon>Pseudoscardovia</taxon>
    </lineage>
</organism>
<dbReference type="EMBL" id="MWWR01000004">
    <property type="protein sequence ID" value="OZG52298.1"/>
    <property type="molecule type" value="Genomic_DNA"/>
</dbReference>
<comment type="caution">
    <text evidence="3">The sequence shown here is derived from an EMBL/GenBank/DDBJ whole genome shotgun (WGS) entry which is preliminary data.</text>
</comment>
<reference evidence="3 4" key="1">
    <citation type="journal article" date="2017" name="BMC Genomics">
        <title>Comparative genomic and phylogenomic analyses of the Bifidobacteriaceae family.</title>
        <authorList>
            <person name="Lugli G.A."/>
            <person name="Milani C."/>
            <person name="Turroni F."/>
            <person name="Duranti S."/>
            <person name="Mancabelli L."/>
            <person name="Mangifesta M."/>
            <person name="Ferrario C."/>
            <person name="Modesto M."/>
            <person name="Mattarelli P."/>
            <person name="Jiri K."/>
            <person name="van Sinderen D."/>
            <person name="Ventura M."/>
        </authorList>
    </citation>
    <scope>NUCLEOTIDE SEQUENCE [LARGE SCALE GENOMIC DNA]</scope>
    <source>
        <strain evidence="3 4">DSM 24742</strain>
    </source>
</reference>
<feature type="region of interest" description="Disordered" evidence="1">
    <location>
        <begin position="73"/>
        <end position="92"/>
    </location>
</feature>